<gene>
    <name evidence="1" type="ORF">PGLA2088_LOCUS30215</name>
</gene>
<dbReference type="AlphaFoldDB" id="A0A813KAS9"/>
<accession>A0A813KAS9</accession>
<name>A0A813KAS9_POLGL</name>
<protein>
    <submittedName>
        <fullName evidence="1">Uncharacterized protein</fullName>
    </submittedName>
</protein>
<sequence length="63" mass="7139">SLSINTCVWICAFANNQFGENFGVYIDECPFIRVLEITDLMVLIVDRGAGSLTRVWCGVELYY</sequence>
<feature type="non-terminal residue" evidence="1">
    <location>
        <position position="63"/>
    </location>
</feature>
<dbReference type="Proteomes" id="UP000626109">
    <property type="component" value="Unassembled WGS sequence"/>
</dbReference>
<organism evidence="1 2">
    <name type="scientific">Polarella glacialis</name>
    <name type="common">Dinoflagellate</name>
    <dbReference type="NCBI Taxonomy" id="89957"/>
    <lineage>
        <taxon>Eukaryota</taxon>
        <taxon>Sar</taxon>
        <taxon>Alveolata</taxon>
        <taxon>Dinophyceae</taxon>
        <taxon>Suessiales</taxon>
        <taxon>Suessiaceae</taxon>
        <taxon>Polarella</taxon>
    </lineage>
</organism>
<dbReference type="EMBL" id="CAJNNW010028694">
    <property type="protein sequence ID" value="CAE8697261.1"/>
    <property type="molecule type" value="Genomic_DNA"/>
</dbReference>
<feature type="non-terminal residue" evidence="1">
    <location>
        <position position="1"/>
    </location>
</feature>
<evidence type="ECO:0000313" key="2">
    <source>
        <dbReference type="Proteomes" id="UP000626109"/>
    </source>
</evidence>
<evidence type="ECO:0000313" key="1">
    <source>
        <dbReference type="EMBL" id="CAE8697261.1"/>
    </source>
</evidence>
<reference evidence="1" key="1">
    <citation type="submission" date="2021-02" db="EMBL/GenBank/DDBJ databases">
        <authorList>
            <person name="Dougan E. K."/>
            <person name="Rhodes N."/>
            <person name="Thang M."/>
            <person name="Chan C."/>
        </authorList>
    </citation>
    <scope>NUCLEOTIDE SEQUENCE</scope>
</reference>
<comment type="caution">
    <text evidence="1">The sequence shown here is derived from an EMBL/GenBank/DDBJ whole genome shotgun (WGS) entry which is preliminary data.</text>
</comment>
<proteinExistence type="predicted"/>